<dbReference type="PANTHER" id="PTHR30293">
    <property type="entry name" value="TRANSCRIPTIONAL REGULATORY PROTEIN NAC-RELATED"/>
    <property type="match status" value="1"/>
</dbReference>
<dbReference type="SUPFAM" id="SSF46785">
    <property type="entry name" value="Winged helix' DNA-binding domain"/>
    <property type="match status" value="1"/>
</dbReference>
<organism evidence="7 8">
    <name type="scientific">Nitratireductor pacificus pht-3B</name>
    <dbReference type="NCBI Taxonomy" id="391937"/>
    <lineage>
        <taxon>Bacteria</taxon>
        <taxon>Pseudomonadati</taxon>
        <taxon>Pseudomonadota</taxon>
        <taxon>Alphaproteobacteria</taxon>
        <taxon>Hyphomicrobiales</taxon>
        <taxon>Phyllobacteriaceae</taxon>
        <taxon>Nitratireductor</taxon>
    </lineage>
</organism>
<dbReference type="EMBL" id="AMRM01000036">
    <property type="protein sequence ID" value="EKF16899.1"/>
    <property type="molecule type" value="Genomic_DNA"/>
</dbReference>
<dbReference type="Gene3D" id="3.40.190.10">
    <property type="entry name" value="Periplasmic binding protein-like II"/>
    <property type="match status" value="2"/>
</dbReference>
<evidence type="ECO:0000256" key="5">
    <source>
        <dbReference type="ARBA" id="ARBA00023163"/>
    </source>
</evidence>
<reference evidence="7 8" key="1">
    <citation type="journal article" date="2012" name="J. Bacteriol.">
        <title>Genome Sequence of Nitratireductor pacificus Type Strain pht-3B.</title>
        <authorList>
            <person name="Lai Q."/>
            <person name="Li G."/>
            <person name="Shao Z."/>
        </authorList>
    </citation>
    <scope>NUCLEOTIDE SEQUENCE [LARGE SCALE GENOMIC DNA]</scope>
    <source>
        <strain evidence="8">pht-3B</strain>
    </source>
</reference>
<protein>
    <submittedName>
        <fullName evidence="7">Transcriptional regulator</fullName>
    </submittedName>
</protein>
<name>K2LGJ3_9HYPH</name>
<comment type="caution">
    <text evidence="7">The sequence shown here is derived from an EMBL/GenBank/DDBJ whole genome shotgun (WGS) entry which is preliminary data.</text>
</comment>
<dbReference type="RefSeq" id="WP_008599243.1">
    <property type="nucleotide sequence ID" value="NZ_AMRM01000036.1"/>
</dbReference>
<dbReference type="InterPro" id="IPR005119">
    <property type="entry name" value="LysR_subst-bd"/>
</dbReference>
<evidence type="ECO:0000313" key="7">
    <source>
        <dbReference type="EMBL" id="EKF16899.1"/>
    </source>
</evidence>
<dbReference type="InterPro" id="IPR036388">
    <property type="entry name" value="WH-like_DNA-bd_sf"/>
</dbReference>
<evidence type="ECO:0000256" key="1">
    <source>
        <dbReference type="ARBA" id="ARBA00009437"/>
    </source>
</evidence>
<dbReference type="OrthoDB" id="8479357at2"/>
<proteinExistence type="inferred from homology"/>
<evidence type="ECO:0000256" key="2">
    <source>
        <dbReference type="ARBA" id="ARBA00023015"/>
    </source>
</evidence>
<accession>K2LGJ3</accession>
<dbReference type="InterPro" id="IPR000847">
    <property type="entry name" value="LysR_HTH_N"/>
</dbReference>
<dbReference type="SUPFAM" id="SSF53850">
    <property type="entry name" value="Periplasmic binding protein-like II"/>
    <property type="match status" value="1"/>
</dbReference>
<evidence type="ECO:0000259" key="6">
    <source>
        <dbReference type="PROSITE" id="PS50931"/>
    </source>
</evidence>
<evidence type="ECO:0000256" key="4">
    <source>
        <dbReference type="ARBA" id="ARBA00023159"/>
    </source>
</evidence>
<dbReference type="PROSITE" id="PS50931">
    <property type="entry name" value="HTH_LYSR"/>
    <property type="match status" value="1"/>
</dbReference>
<dbReference type="Pfam" id="PF00126">
    <property type="entry name" value="HTH_1"/>
    <property type="match status" value="1"/>
</dbReference>
<evidence type="ECO:0000313" key="8">
    <source>
        <dbReference type="Proteomes" id="UP000006786"/>
    </source>
</evidence>
<dbReference type="InterPro" id="IPR036390">
    <property type="entry name" value="WH_DNA-bd_sf"/>
</dbReference>
<evidence type="ECO:0000256" key="3">
    <source>
        <dbReference type="ARBA" id="ARBA00023125"/>
    </source>
</evidence>
<dbReference type="GO" id="GO:0003700">
    <property type="term" value="F:DNA-binding transcription factor activity"/>
    <property type="evidence" value="ECO:0007669"/>
    <property type="project" value="InterPro"/>
</dbReference>
<sequence>MDTRQLRYFAAIYEQGTLSNAAEHCRVAVSALSHHLANLEQELSAKLFVRKPRGMQPTAAGERLYTHAKSILKAMSAAEKDIRAADEEIAGDVSVGMAYSAVKAIGVDLVRRIMSDLPKVRLSLSESLSGSTLMHLMSSEVDIALVYNPPADPRLRVQAVLEEEMLLVGTPAMIGDTQEPVRFSEILDMPLILLRQGVSARALLDDISLLRKLESRAKLQMNSVQAIGASLAAGLGCAIGTKLFMYEQLESGLLHSRPIIEPTLSRTLYLCEMADQPTTFAQEAVRALMLELAAATVTSGIWDATLLLPDAPQSRQAMA</sequence>
<keyword evidence="8" id="KW-1185">Reference proteome</keyword>
<dbReference type="PATRIC" id="fig|391937.3.peg.4244"/>
<dbReference type="AlphaFoldDB" id="K2LGJ3"/>
<gene>
    <name evidence="7" type="ORF">NA2_20724</name>
</gene>
<keyword evidence="5" id="KW-0804">Transcription</keyword>
<dbReference type="eggNOG" id="COG0583">
    <property type="taxonomic scope" value="Bacteria"/>
</dbReference>
<dbReference type="Gene3D" id="1.10.10.10">
    <property type="entry name" value="Winged helix-like DNA-binding domain superfamily/Winged helix DNA-binding domain"/>
    <property type="match status" value="1"/>
</dbReference>
<dbReference type="STRING" id="391937.NA2_20724"/>
<comment type="similarity">
    <text evidence="1">Belongs to the LysR transcriptional regulatory family.</text>
</comment>
<dbReference type="FunFam" id="1.10.10.10:FF:000001">
    <property type="entry name" value="LysR family transcriptional regulator"/>
    <property type="match status" value="1"/>
</dbReference>
<dbReference type="GO" id="GO:0003677">
    <property type="term" value="F:DNA binding"/>
    <property type="evidence" value="ECO:0007669"/>
    <property type="project" value="UniProtKB-KW"/>
</dbReference>
<dbReference type="Proteomes" id="UP000006786">
    <property type="component" value="Unassembled WGS sequence"/>
</dbReference>
<dbReference type="Pfam" id="PF03466">
    <property type="entry name" value="LysR_substrate"/>
    <property type="match status" value="1"/>
</dbReference>
<feature type="domain" description="HTH lysR-type" evidence="6">
    <location>
        <begin position="1"/>
        <end position="58"/>
    </location>
</feature>
<keyword evidence="3" id="KW-0238">DNA-binding</keyword>
<keyword evidence="4" id="KW-0010">Activator</keyword>
<dbReference type="PANTHER" id="PTHR30293:SF0">
    <property type="entry name" value="NITROGEN ASSIMILATION REGULATORY PROTEIN NAC"/>
    <property type="match status" value="1"/>
</dbReference>
<dbReference type="GO" id="GO:2000142">
    <property type="term" value="P:regulation of DNA-templated transcription initiation"/>
    <property type="evidence" value="ECO:0007669"/>
    <property type="project" value="TreeGrafter"/>
</dbReference>
<keyword evidence="2" id="KW-0805">Transcription regulation</keyword>